<evidence type="ECO:0000313" key="3">
    <source>
        <dbReference type="Proteomes" id="UP000294927"/>
    </source>
</evidence>
<dbReference type="InterPro" id="IPR043917">
    <property type="entry name" value="DUF5753"/>
</dbReference>
<dbReference type="GO" id="GO:0003677">
    <property type="term" value="F:DNA binding"/>
    <property type="evidence" value="ECO:0007669"/>
    <property type="project" value="InterPro"/>
</dbReference>
<dbReference type="Gene3D" id="1.10.260.40">
    <property type="entry name" value="lambda repressor-like DNA-binding domains"/>
    <property type="match status" value="1"/>
</dbReference>
<dbReference type="InterPro" id="IPR010982">
    <property type="entry name" value="Lambda_DNA-bd_dom_sf"/>
</dbReference>
<sequence length="295" mass="32396">MAGGFRSFMDTLDGLGSSPTGRERLAAELRRLRGLAGVSGRDLAQRVGISQSKVSRIESGAVIPSLPEVTAWGKELGVSVETQAQLAALIEAAYNEVHPWGSALQRGNLQESVQDQESTATRIAVFQPSVVPGLLQTAEYARRVIGMFHRDYARSDQAAEISSRLHRQLALYDTDRHFDFLITEAALRWRPGPVQVLLAQLDRIMSIRTLDNVTVGLIPLSAEATTLTSHGFVLYEGDGQESWVTVETIHADMKVAAPDHVGIYRSRWGLLREMALYGDEAREFLSRIVAGLRTG</sequence>
<dbReference type="PROSITE" id="PS50943">
    <property type="entry name" value="HTH_CROC1"/>
    <property type="match status" value="1"/>
</dbReference>
<dbReference type="CDD" id="cd00093">
    <property type="entry name" value="HTH_XRE"/>
    <property type="match status" value="1"/>
</dbReference>
<dbReference type="InterPro" id="IPR001387">
    <property type="entry name" value="Cro/C1-type_HTH"/>
</dbReference>
<protein>
    <submittedName>
        <fullName evidence="2">Helix-turn-helix protein</fullName>
    </submittedName>
</protein>
<comment type="caution">
    <text evidence="2">The sequence shown here is derived from an EMBL/GenBank/DDBJ whole genome shotgun (WGS) entry which is preliminary data.</text>
</comment>
<dbReference type="Proteomes" id="UP000294927">
    <property type="component" value="Unassembled WGS sequence"/>
</dbReference>
<dbReference type="AlphaFoldDB" id="A0A4R7VN13"/>
<dbReference type="EMBL" id="SOCP01000006">
    <property type="protein sequence ID" value="TDV50698.1"/>
    <property type="molecule type" value="Genomic_DNA"/>
</dbReference>
<name>A0A4R7VN13_9PSEU</name>
<dbReference type="SMART" id="SM00530">
    <property type="entry name" value="HTH_XRE"/>
    <property type="match status" value="1"/>
</dbReference>
<feature type="domain" description="HTH cro/C1-type" evidence="1">
    <location>
        <begin position="29"/>
        <end position="83"/>
    </location>
</feature>
<evidence type="ECO:0000313" key="2">
    <source>
        <dbReference type="EMBL" id="TDV50698.1"/>
    </source>
</evidence>
<dbReference type="SUPFAM" id="SSF47413">
    <property type="entry name" value="lambda repressor-like DNA-binding domains"/>
    <property type="match status" value="1"/>
</dbReference>
<dbReference type="Pfam" id="PF19054">
    <property type="entry name" value="DUF5753"/>
    <property type="match status" value="1"/>
</dbReference>
<keyword evidence="3" id="KW-1185">Reference proteome</keyword>
<proteinExistence type="predicted"/>
<organism evidence="2 3">
    <name type="scientific">Actinophytocola oryzae</name>
    <dbReference type="NCBI Taxonomy" id="502181"/>
    <lineage>
        <taxon>Bacteria</taxon>
        <taxon>Bacillati</taxon>
        <taxon>Actinomycetota</taxon>
        <taxon>Actinomycetes</taxon>
        <taxon>Pseudonocardiales</taxon>
        <taxon>Pseudonocardiaceae</taxon>
    </lineage>
</organism>
<dbReference type="Pfam" id="PF13560">
    <property type="entry name" value="HTH_31"/>
    <property type="match status" value="1"/>
</dbReference>
<evidence type="ECO:0000259" key="1">
    <source>
        <dbReference type="PROSITE" id="PS50943"/>
    </source>
</evidence>
<reference evidence="2 3" key="1">
    <citation type="submission" date="2019-03" db="EMBL/GenBank/DDBJ databases">
        <title>Genomic Encyclopedia of Archaeal and Bacterial Type Strains, Phase II (KMG-II): from individual species to whole genera.</title>
        <authorList>
            <person name="Goeker M."/>
        </authorList>
    </citation>
    <scope>NUCLEOTIDE SEQUENCE [LARGE SCALE GENOMIC DNA]</scope>
    <source>
        <strain evidence="2 3">DSM 45499</strain>
    </source>
</reference>
<gene>
    <name evidence="2" type="ORF">CLV71_10638</name>
</gene>
<accession>A0A4R7VN13</accession>